<dbReference type="PROSITE" id="PS01008">
    <property type="entry name" value="DNAA"/>
    <property type="match status" value="1"/>
</dbReference>
<dbReference type="GO" id="GO:0003688">
    <property type="term" value="F:DNA replication origin binding"/>
    <property type="evidence" value="ECO:0007669"/>
    <property type="project" value="UniProtKB-UniRule"/>
</dbReference>
<dbReference type="STRING" id="84135.GCA_001052115_01233"/>
<evidence type="ECO:0000256" key="3">
    <source>
        <dbReference type="ARBA" id="ARBA00022705"/>
    </source>
</evidence>
<evidence type="ECO:0000313" key="14">
    <source>
        <dbReference type="EMBL" id="PMC51668.1"/>
    </source>
</evidence>
<feature type="binding site" evidence="8">
    <location>
        <position position="192"/>
    </location>
    <ligand>
        <name>ATP</name>
        <dbReference type="ChEBI" id="CHEBI:30616"/>
    </ligand>
</feature>
<feature type="domain" description="AAA+ ATPase" evidence="12">
    <location>
        <begin position="181"/>
        <end position="318"/>
    </location>
</feature>
<evidence type="ECO:0000256" key="4">
    <source>
        <dbReference type="ARBA" id="ARBA00022741"/>
    </source>
</evidence>
<dbReference type="InterPro" id="IPR010921">
    <property type="entry name" value="Trp_repressor/repl_initiator"/>
</dbReference>
<dbReference type="PANTHER" id="PTHR30050">
    <property type="entry name" value="CHROMOSOMAL REPLICATION INITIATOR PROTEIN DNAA"/>
    <property type="match status" value="1"/>
</dbReference>
<organism evidence="14 15">
    <name type="scientific">Gemella sanguinis</name>
    <dbReference type="NCBI Taxonomy" id="84135"/>
    <lineage>
        <taxon>Bacteria</taxon>
        <taxon>Bacillati</taxon>
        <taxon>Bacillota</taxon>
        <taxon>Bacilli</taxon>
        <taxon>Bacillales</taxon>
        <taxon>Gemellaceae</taxon>
        <taxon>Gemella</taxon>
    </lineage>
</organism>
<evidence type="ECO:0000256" key="2">
    <source>
        <dbReference type="ARBA" id="ARBA00022490"/>
    </source>
</evidence>
<feature type="region of interest" description="Domain IV, binds dsDNA" evidence="8">
    <location>
        <begin position="371"/>
        <end position="491"/>
    </location>
</feature>
<dbReference type="InterPro" id="IPR020591">
    <property type="entry name" value="Chromosome_initiator_DnaA-like"/>
</dbReference>
<dbReference type="Gene3D" id="3.40.50.300">
    <property type="entry name" value="P-loop containing nucleotide triphosphate hydrolases"/>
    <property type="match status" value="1"/>
</dbReference>
<feature type="binding site" evidence="8">
    <location>
        <position position="194"/>
    </location>
    <ligand>
        <name>ATP</name>
        <dbReference type="ChEBI" id="CHEBI:30616"/>
    </ligand>
</feature>
<evidence type="ECO:0000256" key="10">
    <source>
        <dbReference type="RuleBase" id="RU000577"/>
    </source>
</evidence>
<comment type="domain">
    <text evidence="8">Domain I is involved in oligomerization and binding regulators, domain II is flexibile and of varying length in different bacteria, domain III forms the AAA+ region, while domain IV binds dsDNA.</text>
</comment>
<dbReference type="PANTHER" id="PTHR30050:SF2">
    <property type="entry name" value="CHROMOSOMAL REPLICATION INITIATOR PROTEIN DNAA"/>
    <property type="match status" value="1"/>
</dbReference>
<dbReference type="InterPro" id="IPR001957">
    <property type="entry name" value="Chromosome_initiator_DnaA"/>
</dbReference>
<keyword evidence="2 8" id="KW-0963">Cytoplasm</keyword>
<comment type="subunit">
    <text evidence="8">Oligomerizes as a right-handed, spiral filament on DNA at oriC.</text>
</comment>
<dbReference type="SMART" id="SM00760">
    <property type="entry name" value="Bac_DnaA_C"/>
    <property type="match status" value="1"/>
</dbReference>
<dbReference type="OrthoDB" id="9807019at2"/>
<dbReference type="Pfam" id="PF08299">
    <property type="entry name" value="Bac_DnaA_C"/>
    <property type="match status" value="1"/>
</dbReference>
<evidence type="ECO:0000259" key="13">
    <source>
        <dbReference type="SMART" id="SM00760"/>
    </source>
</evidence>
<evidence type="ECO:0000256" key="5">
    <source>
        <dbReference type="ARBA" id="ARBA00022840"/>
    </source>
</evidence>
<comment type="similarity">
    <text evidence="1 8 11">Belongs to the DnaA family.</text>
</comment>
<dbReference type="InterPro" id="IPR038454">
    <property type="entry name" value="DnaA_N_sf"/>
</dbReference>
<dbReference type="FunFam" id="3.40.50.300:FF:000668">
    <property type="entry name" value="Chromosomal replication initiator protein DnaA"/>
    <property type="match status" value="1"/>
</dbReference>
<evidence type="ECO:0000313" key="15">
    <source>
        <dbReference type="Proteomes" id="UP000235670"/>
    </source>
</evidence>
<dbReference type="Gene3D" id="3.30.300.180">
    <property type="match status" value="1"/>
</dbReference>
<keyword evidence="7 8" id="KW-0238">DNA-binding</keyword>
<sequence length="491" mass="56083">MSNSNFLWEIILKELKAELPAQVFETWFLGASIDKVDFANKIIVITSKEALVSQFIHGAYDARLKQILKNTTGFDFNIEYDSLDNNFEIPEKPTKTTPAAEDIIRQNFLQGNKPSGAQHFYQKQSLPLDEYKKPVSSNNAFNSKKNPTLNKNYTFDNFVVGAGNIYAHNVAYNVADSPGGIYNPLFIYGGAGLGKTHLLHAIGNEMEKNFPEFKIECISSEKFLNEFLASIKPMKNKNDNADEDFRRKYREIDALLIDDIQFLSGKTETQNAFFHTFNELQMNQKQIVLISDKSPSQLNDLEDRLVTRFEQGVTTDITPPDFETRMAILKYKCTQFDIELDEETLIYISNNVSSNIRELEGVLKSIKSMSATMNKKPSLHIAEEILKDVRKAPRKNISPDHIINACSDFYSIRKDDILSSTRKKEVVQARNIAIYLCRELTNLSFPAIGQHFNKDHTSILYSFNKIAKLNEDEFPDIFENISMIKEKLGQI</sequence>
<dbReference type="InterPro" id="IPR013159">
    <property type="entry name" value="DnaA_C"/>
</dbReference>
<evidence type="ECO:0000256" key="9">
    <source>
        <dbReference type="NCBIfam" id="TIGR00362"/>
    </source>
</evidence>
<comment type="function">
    <text evidence="8 10">Plays an essential role in the initiation and regulation of chromosomal replication. ATP-DnaA binds to the origin of replication (oriC) to initiate formation of the DNA replication initiation complex once per cell cycle. Binds the DnaA box (a 9 base pair repeat at the origin) and separates the double-stranded (ds)DNA. Forms a right-handed helical filament on oriC DNA; dsDNA binds to the exterior of the filament while single-stranded (ss)DNA is stabiized in the filament's interior. The ATP-DnaA-oriC complex binds and stabilizes one strand of the AT-rich DNA unwinding element (DUE), permitting loading of DNA polymerase. After initiation quickly degrades to an ADP-DnaA complex that is not apt for DNA replication. Binds acidic phospholipids.</text>
</comment>
<dbReference type="GO" id="GO:0005737">
    <property type="term" value="C:cytoplasm"/>
    <property type="evidence" value="ECO:0007669"/>
    <property type="project" value="UniProtKB-SubCell"/>
</dbReference>
<gene>
    <name evidence="8" type="primary">dnaA</name>
    <name evidence="14" type="ORF">CJ218_08795</name>
</gene>
<keyword evidence="6 8" id="KW-0446">Lipid-binding</keyword>
<dbReference type="InterPro" id="IPR027417">
    <property type="entry name" value="P-loop_NTPase"/>
</dbReference>
<evidence type="ECO:0000256" key="6">
    <source>
        <dbReference type="ARBA" id="ARBA00023121"/>
    </source>
</evidence>
<dbReference type="AlphaFoldDB" id="A0A2N6SCJ2"/>
<keyword evidence="4 8" id="KW-0547">Nucleotide-binding</keyword>
<dbReference type="Gene3D" id="1.10.8.60">
    <property type="match status" value="1"/>
</dbReference>
<dbReference type="InterPro" id="IPR003593">
    <property type="entry name" value="AAA+_ATPase"/>
</dbReference>
<dbReference type="CDD" id="cd00009">
    <property type="entry name" value="AAA"/>
    <property type="match status" value="1"/>
</dbReference>
<dbReference type="Pfam" id="PF00308">
    <property type="entry name" value="Bac_DnaA"/>
    <property type="match status" value="1"/>
</dbReference>
<dbReference type="SUPFAM" id="SSF52540">
    <property type="entry name" value="P-loop containing nucleoside triphosphate hydrolases"/>
    <property type="match status" value="1"/>
</dbReference>
<name>A0A2N6SCJ2_9BACL</name>
<dbReference type="SMART" id="SM00382">
    <property type="entry name" value="AAA"/>
    <property type="match status" value="1"/>
</dbReference>
<keyword evidence="3 8" id="KW-0235">DNA replication</keyword>
<comment type="subcellular location">
    <subcellularLocation>
        <location evidence="8">Cytoplasm</location>
    </subcellularLocation>
</comment>
<dbReference type="InterPro" id="IPR018312">
    <property type="entry name" value="Chromosome_initiator_DnaA_CS"/>
</dbReference>
<dbReference type="GO" id="GO:0006270">
    <property type="term" value="P:DNA replication initiation"/>
    <property type="evidence" value="ECO:0007669"/>
    <property type="project" value="UniProtKB-UniRule"/>
</dbReference>
<evidence type="ECO:0000256" key="7">
    <source>
        <dbReference type="ARBA" id="ARBA00023125"/>
    </source>
</evidence>
<proteinExistence type="inferred from homology"/>
<dbReference type="EMBL" id="PNGT01000013">
    <property type="protein sequence ID" value="PMC51668.1"/>
    <property type="molecule type" value="Genomic_DNA"/>
</dbReference>
<feature type="region of interest" description="Domain I, interacts with DnaA modulators" evidence="8">
    <location>
        <begin position="1"/>
        <end position="95"/>
    </location>
</feature>
<evidence type="ECO:0000256" key="11">
    <source>
        <dbReference type="RuleBase" id="RU004227"/>
    </source>
</evidence>
<accession>A0A2N6SCJ2</accession>
<comment type="caution">
    <text evidence="14">The sequence shown here is derived from an EMBL/GenBank/DDBJ whole genome shotgun (WGS) entry which is preliminary data.</text>
</comment>
<dbReference type="CDD" id="cd06571">
    <property type="entry name" value="Bac_DnaA_C"/>
    <property type="match status" value="1"/>
</dbReference>
<dbReference type="Gene3D" id="1.10.1750.10">
    <property type="match status" value="1"/>
</dbReference>
<dbReference type="NCBIfam" id="TIGR00362">
    <property type="entry name" value="DnaA"/>
    <property type="match status" value="1"/>
</dbReference>
<feature type="binding site" evidence="8">
    <location>
        <position position="196"/>
    </location>
    <ligand>
        <name>ATP</name>
        <dbReference type="ChEBI" id="CHEBI:30616"/>
    </ligand>
</feature>
<dbReference type="GO" id="GO:0005886">
    <property type="term" value="C:plasma membrane"/>
    <property type="evidence" value="ECO:0007669"/>
    <property type="project" value="TreeGrafter"/>
</dbReference>
<comment type="caution">
    <text evidence="8">Lacks conserved residue(s) required for the propagation of feature annotation.</text>
</comment>
<evidence type="ECO:0000256" key="8">
    <source>
        <dbReference type="HAMAP-Rule" id="MF_00377"/>
    </source>
</evidence>
<dbReference type="GO" id="GO:0008289">
    <property type="term" value="F:lipid binding"/>
    <property type="evidence" value="ECO:0007669"/>
    <property type="project" value="UniProtKB-KW"/>
</dbReference>
<feature type="domain" description="Chromosomal replication initiator DnaA C-terminal" evidence="13">
    <location>
        <begin position="398"/>
        <end position="466"/>
    </location>
</feature>
<reference evidence="14 15" key="1">
    <citation type="submission" date="2017-09" db="EMBL/GenBank/DDBJ databases">
        <title>Bacterial strain isolated from the female urinary microbiota.</title>
        <authorList>
            <person name="Thomas-White K."/>
            <person name="Kumar N."/>
            <person name="Forster S."/>
            <person name="Putonti C."/>
            <person name="Lawley T."/>
            <person name="Wolfe A.J."/>
        </authorList>
    </citation>
    <scope>NUCLEOTIDE SEQUENCE [LARGE SCALE GENOMIC DNA]</scope>
    <source>
        <strain evidence="14 15">UMB0186</strain>
    </source>
</reference>
<feature type="binding site" evidence="8">
    <location>
        <position position="195"/>
    </location>
    <ligand>
        <name>ATP</name>
        <dbReference type="ChEBI" id="CHEBI:30616"/>
    </ligand>
</feature>
<dbReference type="PRINTS" id="PR00051">
    <property type="entry name" value="DNAA"/>
</dbReference>
<dbReference type="InterPro" id="IPR013317">
    <property type="entry name" value="DnaA_dom"/>
</dbReference>
<keyword evidence="5 8" id="KW-0067">ATP-binding</keyword>
<dbReference type="HAMAP" id="MF_00377">
    <property type="entry name" value="DnaA_bact"/>
    <property type="match status" value="1"/>
</dbReference>
<protein>
    <recommendedName>
        <fullName evidence="8 9">Chromosomal replication initiator protein DnaA</fullName>
    </recommendedName>
</protein>
<dbReference type="RefSeq" id="WP_065378663.1">
    <property type="nucleotide sequence ID" value="NZ_CAKARP010000058.1"/>
</dbReference>
<evidence type="ECO:0000259" key="12">
    <source>
        <dbReference type="SMART" id="SM00382"/>
    </source>
</evidence>
<evidence type="ECO:0000256" key="1">
    <source>
        <dbReference type="ARBA" id="ARBA00006583"/>
    </source>
</evidence>
<dbReference type="Proteomes" id="UP000235670">
    <property type="component" value="Unassembled WGS sequence"/>
</dbReference>
<dbReference type="GO" id="GO:0006275">
    <property type="term" value="P:regulation of DNA replication"/>
    <property type="evidence" value="ECO:0007669"/>
    <property type="project" value="UniProtKB-UniRule"/>
</dbReference>
<dbReference type="GO" id="GO:0005524">
    <property type="term" value="F:ATP binding"/>
    <property type="evidence" value="ECO:0007669"/>
    <property type="project" value="UniProtKB-UniRule"/>
</dbReference>
<dbReference type="SUPFAM" id="SSF48295">
    <property type="entry name" value="TrpR-like"/>
    <property type="match status" value="1"/>
</dbReference>